<proteinExistence type="predicted"/>
<protein>
    <submittedName>
        <fullName evidence="1">Uncharacterized protein</fullName>
    </submittedName>
</protein>
<evidence type="ECO:0000313" key="2">
    <source>
        <dbReference type="Proteomes" id="UP000005239"/>
    </source>
</evidence>
<dbReference type="EnsemblMetazoa" id="PPA01187.1">
    <property type="protein sequence ID" value="PPA01187.1"/>
    <property type="gene ID" value="WBGene00090741"/>
</dbReference>
<evidence type="ECO:0000313" key="1">
    <source>
        <dbReference type="EnsemblMetazoa" id="PPA01187.1"/>
    </source>
</evidence>
<reference evidence="1" key="2">
    <citation type="submission" date="2022-06" db="UniProtKB">
        <authorList>
            <consortium name="EnsemblMetazoa"/>
        </authorList>
    </citation>
    <scope>IDENTIFICATION</scope>
    <source>
        <strain evidence="1">PS312</strain>
    </source>
</reference>
<accession>A0A8R1Y5C2</accession>
<dbReference type="Proteomes" id="UP000005239">
    <property type="component" value="Unassembled WGS sequence"/>
</dbReference>
<name>A0A2A6BUG3_PRIPA</name>
<keyword evidence="2" id="KW-1185">Reference proteome</keyword>
<reference evidence="2" key="1">
    <citation type="journal article" date="2008" name="Nat. Genet.">
        <title>The Pristionchus pacificus genome provides a unique perspective on nematode lifestyle and parasitism.</title>
        <authorList>
            <person name="Dieterich C."/>
            <person name="Clifton S.W."/>
            <person name="Schuster L.N."/>
            <person name="Chinwalla A."/>
            <person name="Delehaunty K."/>
            <person name="Dinkelacker I."/>
            <person name="Fulton L."/>
            <person name="Fulton R."/>
            <person name="Godfrey J."/>
            <person name="Minx P."/>
            <person name="Mitreva M."/>
            <person name="Roeseler W."/>
            <person name="Tian H."/>
            <person name="Witte H."/>
            <person name="Yang S.P."/>
            <person name="Wilson R.K."/>
            <person name="Sommer R.J."/>
        </authorList>
    </citation>
    <scope>NUCLEOTIDE SEQUENCE [LARGE SCALE GENOMIC DNA]</scope>
    <source>
        <strain evidence="2">PS312</strain>
    </source>
</reference>
<dbReference type="AlphaFoldDB" id="A0A2A6BUG3"/>
<sequence length="412" mass="47010">MFKLPRSKLGVNHNGFEPIKGHALTSKTSHPLSRKLLPRRRRMHLTSKILVVVGLLAAVALARPEHRDLSRSDESSEGDKEEPTAHMLIRCLTGGNFENTPCPDDYFCLRDDWRCHITPFCPDRRGWCVPTQPPSHWDKMSVAEAKKKERKFIKDMAAMKKERDEQLSEEELEEVKAAEKEDRHQIVIYRCLPESYGRPVCPENHHCLKDDWKCFFTNHCPLYSQGWCFPTARNTYWDGGNIHVQKSLSLIALSVTLALFVTLGDAKHHRAARVSDDSSEEKGKMLKHSVCLNQGEYVNGNCKCKNENFWGERCEKFAMHKCDSANHCPRGLNAMCVFADFSCNFGEPDPFTKCKGHCIPLIPIDWNEGSHESSVSSPIQRTSSSRSLIFFYPSASCPYKLHQLLSVEDRNS</sequence>
<gene>
    <name evidence="1" type="primary">WBGene00090741</name>
</gene>
<accession>A0A2A6BUG3</accession>
<organism evidence="1 2">
    <name type="scientific">Pristionchus pacificus</name>
    <name type="common">Parasitic nematode worm</name>
    <dbReference type="NCBI Taxonomy" id="54126"/>
    <lineage>
        <taxon>Eukaryota</taxon>
        <taxon>Metazoa</taxon>
        <taxon>Ecdysozoa</taxon>
        <taxon>Nematoda</taxon>
        <taxon>Chromadorea</taxon>
        <taxon>Rhabditida</taxon>
        <taxon>Rhabditina</taxon>
        <taxon>Diplogasteromorpha</taxon>
        <taxon>Diplogasteroidea</taxon>
        <taxon>Neodiplogasteridae</taxon>
        <taxon>Pristionchus</taxon>
    </lineage>
</organism>